<proteinExistence type="inferred from homology"/>
<comment type="similarity">
    <text evidence="2">Belongs to the EspG family.</text>
</comment>
<comment type="caution">
    <text evidence="5">The sequence shown here is derived from an EMBL/GenBank/DDBJ whole genome shotgun (WGS) entry which is preliminary data.</text>
</comment>
<dbReference type="EMBL" id="JBHSBA010000002">
    <property type="protein sequence ID" value="MFC4123592.1"/>
    <property type="molecule type" value="Genomic_DNA"/>
</dbReference>
<evidence type="ECO:0000256" key="3">
    <source>
        <dbReference type="ARBA" id="ARBA00022490"/>
    </source>
</evidence>
<keyword evidence="6" id="KW-1185">Reference proteome</keyword>
<gene>
    <name evidence="5" type="ORF">ACFOW8_01470</name>
</gene>
<evidence type="ECO:0000313" key="6">
    <source>
        <dbReference type="Proteomes" id="UP001595767"/>
    </source>
</evidence>
<comment type="subcellular location">
    <subcellularLocation>
        <location evidence="1">Cytoplasm</location>
    </subcellularLocation>
</comment>
<protein>
    <submittedName>
        <fullName evidence="5">ESX secretion-associated protein EspG</fullName>
    </submittedName>
</protein>
<evidence type="ECO:0000256" key="1">
    <source>
        <dbReference type="ARBA" id="ARBA00004496"/>
    </source>
</evidence>
<dbReference type="RefSeq" id="WP_378544182.1">
    <property type="nucleotide sequence ID" value="NZ_JBHSBA010000002.1"/>
</dbReference>
<name>A0ABV8KYJ2_9NOCA</name>
<dbReference type="Pfam" id="PF14011">
    <property type="entry name" value="ESX-1_EspG"/>
    <property type="match status" value="1"/>
</dbReference>
<reference evidence="6" key="1">
    <citation type="journal article" date="2019" name="Int. J. Syst. Evol. Microbiol.">
        <title>The Global Catalogue of Microorganisms (GCM) 10K type strain sequencing project: providing services to taxonomists for standard genome sequencing and annotation.</title>
        <authorList>
            <consortium name="The Broad Institute Genomics Platform"/>
            <consortium name="The Broad Institute Genome Sequencing Center for Infectious Disease"/>
            <person name="Wu L."/>
            <person name="Ma J."/>
        </authorList>
    </citation>
    <scope>NUCLEOTIDE SEQUENCE [LARGE SCALE GENOMIC DNA]</scope>
    <source>
        <strain evidence="6">CGMCC 4.7204</strain>
    </source>
</reference>
<organism evidence="5 6">
    <name type="scientific">Nocardia rhizosphaerae</name>
    <dbReference type="NCBI Taxonomy" id="1691571"/>
    <lineage>
        <taxon>Bacteria</taxon>
        <taxon>Bacillati</taxon>
        <taxon>Actinomycetota</taxon>
        <taxon>Actinomycetes</taxon>
        <taxon>Mycobacteriales</taxon>
        <taxon>Nocardiaceae</taxon>
        <taxon>Nocardia</taxon>
    </lineage>
</organism>
<accession>A0ABV8KYJ2</accession>
<dbReference type="Proteomes" id="UP001595767">
    <property type="component" value="Unassembled WGS sequence"/>
</dbReference>
<keyword evidence="4" id="KW-0143">Chaperone</keyword>
<dbReference type="InterPro" id="IPR025734">
    <property type="entry name" value="EspG"/>
</dbReference>
<sequence>MTWTWEPDTFAAHWFSHVDDRMPAPLRYRSRFPTRDELDGHRAAVRANGDRDERERIDLLMHTVARCELRVEIMGSTVRHHRGDGSTHKQYRIIGAYTGQYAALLFQTAIHGVFGDIRADLLRPEDLPGAMVATVPPCPPGTGRPETFHLDDITPHHHSLEPDARHTEYARFRRLTDRPADGGGTAILRLGNYHARPLRHRVVQWYDITGDGRYVEQRNSTHLDIRPTTADKLTGIFTSWIDNATKTLRRTEMTRLP</sequence>
<keyword evidence="3" id="KW-0963">Cytoplasm</keyword>
<evidence type="ECO:0000256" key="2">
    <source>
        <dbReference type="ARBA" id="ARBA00006411"/>
    </source>
</evidence>
<evidence type="ECO:0000313" key="5">
    <source>
        <dbReference type="EMBL" id="MFC4123592.1"/>
    </source>
</evidence>
<evidence type="ECO:0000256" key="4">
    <source>
        <dbReference type="ARBA" id="ARBA00023186"/>
    </source>
</evidence>